<dbReference type="PANTHER" id="PTHR43024:SF1">
    <property type="entry name" value="UDP-N-ACETYLMURAMOYL-TRIPEPTIDE--D-ALANYL-D-ALANINE LIGASE"/>
    <property type="match status" value="1"/>
</dbReference>
<dbReference type="InterPro" id="IPR036615">
    <property type="entry name" value="Mur_ligase_C_dom_sf"/>
</dbReference>
<evidence type="ECO:0000256" key="1">
    <source>
        <dbReference type="ARBA" id="ARBA00022598"/>
    </source>
</evidence>
<keyword evidence="7" id="KW-1185">Reference proteome</keyword>
<feature type="domain" description="Mur ligase C-terminal" evidence="4">
    <location>
        <begin position="243"/>
        <end position="366"/>
    </location>
</feature>
<dbReference type="InterPro" id="IPR051046">
    <property type="entry name" value="MurCDEF_CellWall_CoF430Synth"/>
</dbReference>
<evidence type="ECO:0000313" key="6">
    <source>
        <dbReference type="EMBL" id="TCK19035.1"/>
    </source>
</evidence>
<keyword evidence="3" id="KW-0067">ATP-binding</keyword>
<dbReference type="Pfam" id="PF08245">
    <property type="entry name" value="Mur_ligase_M"/>
    <property type="match status" value="1"/>
</dbReference>
<reference evidence="6 7" key="1">
    <citation type="submission" date="2019-03" db="EMBL/GenBank/DDBJ databases">
        <title>Genomic Encyclopedia of Type Strains, Phase IV (KMG-IV): sequencing the most valuable type-strain genomes for metagenomic binning, comparative biology and taxonomic classification.</title>
        <authorList>
            <person name="Goeker M."/>
        </authorList>
    </citation>
    <scope>NUCLEOTIDE SEQUENCE [LARGE SCALE GENOMIC DNA]</scope>
    <source>
        <strain evidence="6 7">DSM 19610</strain>
    </source>
</reference>
<protein>
    <submittedName>
        <fullName evidence="6">UDP-N-acetylmuramoyl-tripeptide--D-alanyl-D-alanine ligase</fullName>
    </submittedName>
</protein>
<evidence type="ECO:0000313" key="7">
    <source>
        <dbReference type="Proteomes" id="UP000295707"/>
    </source>
</evidence>
<evidence type="ECO:0000259" key="5">
    <source>
        <dbReference type="Pfam" id="PF08245"/>
    </source>
</evidence>
<name>A0A4R1HFC0_9GAMM</name>
<proteinExistence type="predicted"/>
<keyword evidence="2" id="KW-0547">Nucleotide-binding</keyword>
<accession>A0A4R1HFC0</accession>
<dbReference type="Gene3D" id="3.90.190.20">
    <property type="entry name" value="Mur ligase, C-terminal domain"/>
    <property type="match status" value="1"/>
</dbReference>
<keyword evidence="1 6" id="KW-0436">Ligase</keyword>
<dbReference type="SUPFAM" id="SSF53244">
    <property type="entry name" value="MurD-like peptide ligases, peptide-binding domain"/>
    <property type="match status" value="1"/>
</dbReference>
<organism evidence="6 7">
    <name type="scientific">Thiogranum longum</name>
    <dbReference type="NCBI Taxonomy" id="1537524"/>
    <lineage>
        <taxon>Bacteria</taxon>
        <taxon>Pseudomonadati</taxon>
        <taxon>Pseudomonadota</taxon>
        <taxon>Gammaproteobacteria</taxon>
        <taxon>Chromatiales</taxon>
        <taxon>Ectothiorhodospiraceae</taxon>
        <taxon>Thiogranum</taxon>
    </lineage>
</organism>
<evidence type="ECO:0000256" key="3">
    <source>
        <dbReference type="ARBA" id="ARBA00022840"/>
    </source>
</evidence>
<dbReference type="SUPFAM" id="SSF53623">
    <property type="entry name" value="MurD-like peptide ligases, catalytic domain"/>
    <property type="match status" value="1"/>
</dbReference>
<dbReference type="GO" id="GO:0016881">
    <property type="term" value="F:acid-amino acid ligase activity"/>
    <property type="evidence" value="ECO:0007669"/>
    <property type="project" value="InterPro"/>
</dbReference>
<dbReference type="AlphaFoldDB" id="A0A4R1HFC0"/>
<evidence type="ECO:0000256" key="2">
    <source>
        <dbReference type="ARBA" id="ARBA00022741"/>
    </source>
</evidence>
<dbReference type="InterPro" id="IPR036565">
    <property type="entry name" value="Mur-like_cat_sf"/>
</dbReference>
<dbReference type="RefSeq" id="WP_132973351.1">
    <property type="nucleotide sequence ID" value="NZ_SMFX01000001.1"/>
</dbReference>
<dbReference type="EMBL" id="SMFX01000001">
    <property type="protein sequence ID" value="TCK19035.1"/>
    <property type="molecule type" value="Genomic_DNA"/>
</dbReference>
<dbReference type="PANTHER" id="PTHR43024">
    <property type="entry name" value="UDP-N-ACETYLMURAMOYL-TRIPEPTIDE--D-ALANYL-D-ALANINE LIGASE"/>
    <property type="match status" value="1"/>
</dbReference>
<dbReference type="InterPro" id="IPR013221">
    <property type="entry name" value="Mur_ligase_cen"/>
</dbReference>
<feature type="domain" description="Mur ligase central" evidence="5">
    <location>
        <begin position="34"/>
        <end position="221"/>
    </location>
</feature>
<dbReference type="InterPro" id="IPR004101">
    <property type="entry name" value="Mur_ligase_C"/>
</dbReference>
<comment type="caution">
    <text evidence="6">The sequence shown here is derived from an EMBL/GenBank/DDBJ whole genome shotgun (WGS) entry which is preliminary data.</text>
</comment>
<dbReference type="GO" id="GO:0005524">
    <property type="term" value="F:ATP binding"/>
    <property type="evidence" value="ECO:0007669"/>
    <property type="project" value="UniProtKB-KW"/>
</dbReference>
<evidence type="ECO:0000259" key="4">
    <source>
        <dbReference type="Pfam" id="PF02875"/>
    </source>
</evidence>
<dbReference type="Proteomes" id="UP000295707">
    <property type="component" value="Unassembled WGS sequence"/>
</dbReference>
<dbReference type="OrthoDB" id="9803907at2"/>
<sequence>MLIASHLDLLRGRVSALLTFVWRRLMIRTTVIAITGSVGKTTAKECLAAALESHGPVLKTFQNQNDHYGVPRTIRAMRPWHRFAVVEVGVQGPGYMRRLAHLLKPDIAVVLRVARTHTNKFGDLETTAAEKAELLSFLPRHGIAVLNADDDRVCRMAKGSKQRTVFFGSSPACDYRAEKAESRWPDRLRFEFVTGKQRFDVRTQLVGTHWLNSVLAALVVADSCGIPVGEAVRRIAQVPPFMGRMQPVALPNGAIIMRDEVNGSPDTLQAMLEVLRNARAKRRGLVFSDQSDSKDSPRRRLRNIGHLAAGLCDFAVFVGAHAHHAVRAATDAGMDASCCREFRNIRDAAEWLEESLRAGDLVFLKGRSTDHLSRILFAQFGKIGCWKSSCNITRLCDVCSELEPDFDLDKVLTKDLQ</sequence>
<dbReference type="Pfam" id="PF02875">
    <property type="entry name" value="Mur_ligase_C"/>
    <property type="match status" value="1"/>
</dbReference>
<dbReference type="Gene3D" id="3.40.1190.10">
    <property type="entry name" value="Mur-like, catalytic domain"/>
    <property type="match status" value="1"/>
</dbReference>
<gene>
    <name evidence="6" type="ORF">DFR30_2328</name>
</gene>